<dbReference type="RefSeq" id="WP_132939209.1">
    <property type="nucleotide sequence ID" value="NZ_CP119676.1"/>
</dbReference>
<reference evidence="11 12" key="1">
    <citation type="submission" date="2019-03" db="EMBL/GenBank/DDBJ databases">
        <title>Genomic Encyclopedia of Type Strains, Phase IV (KMG-IV): sequencing the most valuable type-strain genomes for metagenomic binning, comparative biology and taxonomic classification.</title>
        <authorList>
            <person name="Goeker M."/>
        </authorList>
    </citation>
    <scope>NUCLEOTIDE SEQUENCE [LARGE SCALE GENOMIC DNA]</scope>
    <source>
        <strain evidence="11 12">DSM 101688</strain>
    </source>
</reference>
<dbReference type="GO" id="GO:0007165">
    <property type="term" value="P:signal transduction"/>
    <property type="evidence" value="ECO:0007669"/>
    <property type="project" value="UniProtKB-KW"/>
</dbReference>
<evidence type="ECO:0000259" key="8">
    <source>
        <dbReference type="PROSITE" id="PS50111"/>
    </source>
</evidence>
<accession>A0A4R3JAM6</accession>
<evidence type="ECO:0000256" key="4">
    <source>
        <dbReference type="ARBA" id="ARBA00029447"/>
    </source>
</evidence>
<dbReference type="Gene3D" id="3.30.450.20">
    <property type="entry name" value="PAS domain"/>
    <property type="match status" value="1"/>
</dbReference>
<dbReference type="InterPro" id="IPR000727">
    <property type="entry name" value="T_SNARE_dom"/>
</dbReference>
<proteinExistence type="inferred from homology"/>
<dbReference type="SMART" id="SM00304">
    <property type="entry name" value="HAMP"/>
    <property type="match status" value="1"/>
</dbReference>
<keyword evidence="12" id="KW-1185">Reference proteome</keyword>
<dbReference type="EMBL" id="SLZW01000006">
    <property type="protein sequence ID" value="TCS62126.1"/>
    <property type="molecule type" value="Genomic_DNA"/>
</dbReference>
<keyword evidence="7" id="KW-0472">Membrane</keyword>
<evidence type="ECO:0000259" key="9">
    <source>
        <dbReference type="PROSITE" id="PS50192"/>
    </source>
</evidence>
<dbReference type="Proteomes" id="UP000295304">
    <property type="component" value="Unassembled WGS sequence"/>
</dbReference>
<keyword evidence="2" id="KW-0997">Cell inner membrane</keyword>
<dbReference type="Gene3D" id="6.10.340.10">
    <property type="match status" value="1"/>
</dbReference>
<feature type="domain" description="HAMP" evidence="10">
    <location>
        <begin position="223"/>
        <end position="276"/>
    </location>
</feature>
<protein>
    <submittedName>
        <fullName evidence="11">Methyl-accepting chemotaxis protein</fullName>
    </submittedName>
</protein>
<keyword evidence="7" id="KW-1133">Transmembrane helix</keyword>
<keyword evidence="2" id="KW-1003">Cell membrane</keyword>
<gene>
    <name evidence="11" type="ORF">EDD55_10684</name>
</gene>
<evidence type="ECO:0000256" key="7">
    <source>
        <dbReference type="SAM" id="Phobius"/>
    </source>
</evidence>
<dbReference type="OrthoDB" id="8320983at2"/>
<comment type="subcellular location">
    <subcellularLocation>
        <location evidence="1">Cell inner membrane</location>
        <topology evidence="1">Multi-pass membrane protein</topology>
    </subcellularLocation>
</comment>
<feature type="transmembrane region" description="Helical" evidence="7">
    <location>
        <begin position="203"/>
        <end position="226"/>
    </location>
</feature>
<evidence type="ECO:0000313" key="11">
    <source>
        <dbReference type="EMBL" id="TCS62126.1"/>
    </source>
</evidence>
<dbReference type="SUPFAM" id="SSF58104">
    <property type="entry name" value="Methyl-accepting chemotaxis protein (MCP) signaling domain"/>
    <property type="match status" value="1"/>
</dbReference>
<feature type="coiled-coil region" evidence="6">
    <location>
        <begin position="399"/>
        <end position="426"/>
    </location>
</feature>
<evidence type="ECO:0000313" key="12">
    <source>
        <dbReference type="Proteomes" id="UP000295304"/>
    </source>
</evidence>
<evidence type="ECO:0000256" key="5">
    <source>
        <dbReference type="PROSITE-ProRule" id="PRU00284"/>
    </source>
</evidence>
<dbReference type="Pfam" id="PF00015">
    <property type="entry name" value="MCPsignal"/>
    <property type="match status" value="1"/>
</dbReference>
<dbReference type="InterPro" id="IPR029151">
    <property type="entry name" value="Sensor-like_sf"/>
</dbReference>
<organism evidence="11 12">
    <name type="scientific">Varunaivibrio sulfuroxidans</name>
    <dbReference type="NCBI Taxonomy" id="1773489"/>
    <lineage>
        <taxon>Bacteria</taxon>
        <taxon>Pseudomonadati</taxon>
        <taxon>Pseudomonadota</taxon>
        <taxon>Alphaproteobacteria</taxon>
        <taxon>Rhodospirillales</taxon>
        <taxon>Magnetovibrionaceae</taxon>
        <taxon>Varunaivibrio</taxon>
    </lineage>
</organism>
<keyword evidence="3 5" id="KW-0807">Transducer</keyword>
<dbReference type="InterPro" id="IPR003660">
    <property type="entry name" value="HAMP_dom"/>
</dbReference>
<keyword evidence="7" id="KW-0812">Transmembrane</keyword>
<dbReference type="Gene3D" id="1.10.287.950">
    <property type="entry name" value="Methyl-accepting chemotaxis protein"/>
    <property type="match status" value="1"/>
</dbReference>
<feature type="domain" description="T-SNARE coiled-coil homology" evidence="9">
    <location>
        <begin position="561"/>
        <end position="623"/>
    </location>
</feature>
<dbReference type="AlphaFoldDB" id="A0A4R3JAM6"/>
<keyword evidence="6" id="KW-0175">Coiled coil</keyword>
<evidence type="ECO:0000259" key="10">
    <source>
        <dbReference type="PROSITE" id="PS50885"/>
    </source>
</evidence>
<comment type="caution">
    <text evidence="11">The sequence shown here is derived from an EMBL/GenBank/DDBJ whole genome shotgun (WGS) entry which is preliminary data.</text>
</comment>
<name>A0A4R3JAM6_9PROT</name>
<evidence type="ECO:0000256" key="6">
    <source>
        <dbReference type="SAM" id="Coils"/>
    </source>
</evidence>
<comment type="similarity">
    <text evidence="4">Belongs to the methyl-accepting chemotaxis (MCP) protein family.</text>
</comment>
<feature type="domain" description="Methyl-accepting transducer" evidence="8">
    <location>
        <begin position="402"/>
        <end position="638"/>
    </location>
</feature>
<evidence type="ECO:0000256" key="1">
    <source>
        <dbReference type="ARBA" id="ARBA00004429"/>
    </source>
</evidence>
<dbReference type="PANTHER" id="PTHR32089:SF112">
    <property type="entry name" value="LYSOZYME-LIKE PROTEIN-RELATED"/>
    <property type="match status" value="1"/>
</dbReference>
<dbReference type="GO" id="GO:0005886">
    <property type="term" value="C:plasma membrane"/>
    <property type="evidence" value="ECO:0007669"/>
    <property type="project" value="UniProtKB-SubCell"/>
</dbReference>
<dbReference type="InterPro" id="IPR033462">
    <property type="entry name" value="Cache_3-Cache_2"/>
</dbReference>
<dbReference type="PROSITE" id="PS50192">
    <property type="entry name" value="T_SNARE"/>
    <property type="match status" value="1"/>
</dbReference>
<evidence type="ECO:0000256" key="3">
    <source>
        <dbReference type="ARBA" id="ARBA00023224"/>
    </source>
</evidence>
<dbReference type="SUPFAM" id="SSF103190">
    <property type="entry name" value="Sensory domain-like"/>
    <property type="match status" value="1"/>
</dbReference>
<dbReference type="InterPro" id="IPR004089">
    <property type="entry name" value="MCPsignal_dom"/>
</dbReference>
<evidence type="ECO:0000256" key="2">
    <source>
        <dbReference type="ARBA" id="ARBA00022519"/>
    </source>
</evidence>
<dbReference type="PROSITE" id="PS50885">
    <property type="entry name" value="HAMP"/>
    <property type="match status" value="1"/>
</dbReference>
<dbReference type="PANTHER" id="PTHR32089">
    <property type="entry name" value="METHYL-ACCEPTING CHEMOTAXIS PROTEIN MCPB"/>
    <property type="match status" value="1"/>
</dbReference>
<dbReference type="Pfam" id="PF17201">
    <property type="entry name" value="Cache_3-Cache_2"/>
    <property type="match status" value="1"/>
</dbReference>
<sequence length="665" mass="71945">MRPTFLSKIKLTTKTTLVTLALIVLSTLAAGGGAVLEIKHEMKRSVIERQDRSLRVAATVMQLSRLPIVVRRSKTGDLTRIMMDQFPYFGSHSLIDSIGDMTDETATIFQWDEKTKNFVRKTTNIVGPDGKRAVGTVLNKNGPVYPAMLAGKTYRGEATILGKGYYTIYMPIFSPSGKVNGILYAGVSKSEIEAMMKNVSTTLLLTILVAMAISVALALVIFRFMLKPLPRLSEALGLLAENSLEEDIPYQNRHDEIGVMAQAMEKLRVAVNEAFRLGQMVEVQPARVMMCDPESLKITYANKAAKDLIARMDHPIADNVEGIIGATVTRFHKNENVVRDLLTNPERLPYKGKFTMGGITIENHITAIYDAKGRYLASMLNWEDVTKYVQMSNDFEKAVKAVTEHVAEAAQEVQNETAQLETAAAATDSYSQTAAAAAQQASANVQTVASATEELTSSIEEISRQVSNATRMASEAKDAATNTSALMTEFEAMAGRIGEVVELITTIADQTNLLALNATIEAARAGDAGKGFAVVANEVKNLAKQTSKATDEIARQIGEMQSQTGTVAQSIRGISVHIQGVDEVAASVASAVQEQSAATNEIARNVEEAARGTEAVSANISEVAEKSRESNAALGQVREASQALLGEADHLRKGVDEFLEFMQKA</sequence>
<dbReference type="SMART" id="SM00283">
    <property type="entry name" value="MA"/>
    <property type="match status" value="1"/>
</dbReference>
<dbReference type="PROSITE" id="PS50111">
    <property type="entry name" value="CHEMOTAXIS_TRANSDUC_2"/>
    <property type="match status" value="1"/>
</dbReference>